<dbReference type="EMBL" id="JABBZM010000032">
    <property type="protein sequence ID" value="NMV41354.1"/>
    <property type="molecule type" value="Genomic_DNA"/>
</dbReference>
<dbReference type="CDD" id="cd17535">
    <property type="entry name" value="REC_NarL-like"/>
    <property type="match status" value="1"/>
</dbReference>
<comment type="caution">
    <text evidence="6">The sequence shown here is derived from an EMBL/GenBank/DDBJ whole genome shotgun (WGS) entry which is preliminary data.</text>
</comment>
<dbReference type="PRINTS" id="PR00038">
    <property type="entry name" value="HTHLUXR"/>
</dbReference>
<evidence type="ECO:0000256" key="3">
    <source>
        <dbReference type="PROSITE-ProRule" id="PRU00169"/>
    </source>
</evidence>
<dbReference type="GO" id="GO:0000160">
    <property type="term" value="P:phosphorelay signal transduction system"/>
    <property type="evidence" value="ECO:0007669"/>
    <property type="project" value="InterPro"/>
</dbReference>
<evidence type="ECO:0000259" key="4">
    <source>
        <dbReference type="PROSITE" id="PS50043"/>
    </source>
</evidence>
<organism evidence="6 7">
    <name type="scientific">Ralstonia insidiosa</name>
    <dbReference type="NCBI Taxonomy" id="190721"/>
    <lineage>
        <taxon>Bacteria</taxon>
        <taxon>Pseudomonadati</taxon>
        <taxon>Pseudomonadota</taxon>
        <taxon>Betaproteobacteria</taxon>
        <taxon>Burkholderiales</taxon>
        <taxon>Burkholderiaceae</taxon>
        <taxon>Ralstonia</taxon>
    </lineage>
</organism>
<dbReference type="SMART" id="SM00448">
    <property type="entry name" value="REC"/>
    <property type="match status" value="1"/>
</dbReference>
<dbReference type="InterPro" id="IPR001789">
    <property type="entry name" value="Sig_transdc_resp-reg_receiver"/>
</dbReference>
<dbReference type="InterPro" id="IPR058245">
    <property type="entry name" value="NreC/VraR/RcsB-like_REC"/>
</dbReference>
<dbReference type="CDD" id="cd06170">
    <property type="entry name" value="LuxR_C_like"/>
    <property type="match status" value="1"/>
</dbReference>
<evidence type="ECO:0000259" key="5">
    <source>
        <dbReference type="PROSITE" id="PS50110"/>
    </source>
</evidence>
<evidence type="ECO:0000256" key="1">
    <source>
        <dbReference type="ARBA" id="ARBA00022553"/>
    </source>
</evidence>
<feature type="domain" description="Response regulatory" evidence="5">
    <location>
        <begin position="21"/>
        <end position="140"/>
    </location>
</feature>
<dbReference type="InterPro" id="IPR039420">
    <property type="entry name" value="WalR-like"/>
</dbReference>
<dbReference type="InterPro" id="IPR016032">
    <property type="entry name" value="Sig_transdc_resp-reg_C-effctor"/>
</dbReference>
<protein>
    <submittedName>
        <fullName evidence="6">Response regulator transcription factor</fullName>
    </submittedName>
</protein>
<gene>
    <name evidence="6" type="ORF">HGR00_25890</name>
</gene>
<dbReference type="InterPro" id="IPR000792">
    <property type="entry name" value="Tscrpt_reg_LuxR_C"/>
</dbReference>
<dbReference type="Pfam" id="PF00072">
    <property type="entry name" value="Response_reg"/>
    <property type="match status" value="1"/>
</dbReference>
<dbReference type="Proteomes" id="UP000575469">
    <property type="component" value="Unassembled WGS sequence"/>
</dbReference>
<dbReference type="AlphaFoldDB" id="A0A848P9P5"/>
<dbReference type="Gene3D" id="3.40.50.2300">
    <property type="match status" value="1"/>
</dbReference>
<dbReference type="SMART" id="SM00421">
    <property type="entry name" value="HTH_LUXR"/>
    <property type="match status" value="1"/>
</dbReference>
<dbReference type="GO" id="GO:0006355">
    <property type="term" value="P:regulation of DNA-templated transcription"/>
    <property type="evidence" value="ECO:0007669"/>
    <property type="project" value="InterPro"/>
</dbReference>
<evidence type="ECO:0000313" key="6">
    <source>
        <dbReference type="EMBL" id="NMV41354.1"/>
    </source>
</evidence>
<keyword evidence="1 3" id="KW-0597">Phosphoprotein</keyword>
<dbReference type="GO" id="GO:0003677">
    <property type="term" value="F:DNA binding"/>
    <property type="evidence" value="ECO:0007669"/>
    <property type="project" value="UniProtKB-KW"/>
</dbReference>
<dbReference type="PANTHER" id="PTHR43214:SF17">
    <property type="entry name" value="TRANSCRIPTIONAL REGULATORY PROTEIN RCSB"/>
    <property type="match status" value="1"/>
</dbReference>
<dbReference type="Pfam" id="PF00196">
    <property type="entry name" value="GerE"/>
    <property type="match status" value="1"/>
</dbReference>
<evidence type="ECO:0000256" key="2">
    <source>
        <dbReference type="ARBA" id="ARBA00023125"/>
    </source>
</evidence>
<dbReference type="SUPFAM" id="SSF46894">
    <property type="entry name" value="C-terminal effector domain of the bipartite response regulators"/>
    <property type="match status" value="1"/>
</dbReference>
<dbReference type="Gene3D" id="1.10.10.10">
    <property type="entry name" value="Winged helix-like DNA-binding domain superfamily/Winged helix DNA-binding domain"/>
    <property type="match status" value="1"/>
</dbReference>
<evidence type="ECO:0000313" key="7">
    <source>
        <dbReference type="Proteomes" id="UP000575469"/>
    </source>
</evidence>
<sequence length="241" mass="25997">MGAVFSHRPRRVSNLMKTPIRLLLADDHPAVIAGVSVAVGAITDINIIGTACSSTEVVALLDRQPCDVLLTDYAMPGGDYGDGVPLLSFLMRRYPGLRIVVLTMLDNPAILAGIVATGVQGVLSKSDDIEHIVFGVRSAMGGKVYFSPTMQAIFNTTRELQGPSMRPLTRRETEVVRLFVSGLSIGEIAQRLHRGKQTVSTQKMMAMRKLGIEREADLFRYAIEVGLVSSSAPLPAAHPLS</sequence>
<keyword evidence="2" id="KW-0238">DNA-binding</keyword>
<dbReference type="PROSITE" id="PS50043">
    <property type="entry name" value="HTH_LUXR_2"/>
    <property type="match status" value="1"/>
</dbReference>
<name>A0A848P9P5_9RALS</name>
<dbReference type="PANTHER" id="PTHR43214">
    <property type="entry name" value="TWO-COMPONENT RESPONSE REGULATOR"/>
    <property type="match status" value="1"/>
</dbReference>
<feature type="domain" description="HTH luxR-type" evidence="4">
    <location>
        <begin position="161"/>
        <end position="226"/>
    </location>
</feature>
<dbReference type="InterPro" id="IPR036388">
    <property type="entry name" value="WH-like_DNA-bd_sf"/>
</dbReference>
<dbReference type="InterPro" id="IPR011006">
    <property type="entry name" value="CheY-like_superfamily"/>
</dbReference>
<dbReference type="PROSITE" id="PS50110">
    <property type="entry name" value="RESPONSE_REGULATORY"/>
    <property type="match status" value="1"/>
</dbReference>
<feature type="modified residue" description="4-aspartylphosphate" evidence="3">
    <location>
        <position position="72"/>
    </location>
</feature>
<dbReference type="SUPFAM" id="SSF52172">
    <property type="entry name" value="CheY-like"/>
    <property type="match status" value="1"/>
</dbReference>
<reference evidence="6 7" key="1">
    <citation type="submission" date="2020-04" db="EMBL/GenBank/DDBJ databases">
        <title>Ralstonia insidiosa genome sequencing and assembly.</title>
        <authorList>
            <person name="Martins R.C.R."/>
            <person name="Perdigao-Neto L.V."/>
            <person name="Levin A.S.S."/>
            <person name="Costa S.F."/>
        </authorList>
    </citation>
    <scope>NUCLEOTIDE SEQUENCE [LARGE SCALE GENOMIC DNA]</scope>
    <source>
        <strain evidence="6 7">5047</strain>
    </source>
</reference>
<proteinExistence type="predicted"/>
<accession>A0A848P9P5</accession>